<dbReference type="SMART" id="SM00450">
    <property type="entry name" value="RHOD"/>
    <property type="match status" value="1"/>
</dbReference>
<reference evidence="8" key="1">
    <citation type="submission" date="2019-12" db="EMBL/GenBank/DDBJ databases">
        <authorList>
            <person name="zhang j."/>
            <person name="sun C.M."/>
        </authorList>
    </citation>
    <scope>NUCLEOTIDE SEQUENCE</scope>
    <source>
        <strain evidence="8">NS-1</strain>
    </source>
</reference>
<dbReference type="CDD" id="cd00158">
    <property type="entry name" value="RHOD"/>
    <property type="match status" value="1"/>
</dbReference>
<gene>
    <name evidence="8" type="ORF">GM661_13695</name>
</gene>
<evidence type="ECO:0000256" key="2">
    <source>
        <dbReference type="ARBA" id="ARBA00009130"/>
    </source>
</evidence>
<keyword evidence="3" id="KW-0285">Flavoprotein</keyword>
<dbReference type="SUPFAM" id="SSF55424">
    <property type="entry name" value="FAD/NAD-linked reductases, dimerisation (C-terminal) domain"/>
    <property type="match status" value="1"/>
</dbReference>
<evidence type="ECO:0000256" key="6">
    <source>
        <dbReference type="ARBA" id="ARBA00023284"/>
    </source>
</evidence>
<evidence type="ECO:0000256" key="3">
    <source>
        <dbReference type="ARBA" id="ARBA00022630"/>
    </source>
</evidence>
<dbReference type="RefSeq" id="WP_230867341.1">
    <property type="nucleotide sequence ID" value="NZ_CP046640.1"/>
</dbReference>
<dbReference type="PANTHER" id="PTHR43429:SF1">
    <property type="entry name" value="NAD(P)H SULFUR OXIDOREDUCTASE (COA-DEPENDENT)"/>
    <property type="match status" value="1"/>
</dbReference>
<dbReference type="InterPro" id="IPR036188">
    <property type="entry name" value="FAD/NAD-bd_sf"/>
</dbReference>
<feature type="domain" description="Rhodanese" evidence="7">
    <location>
        <begin position="463"/>
        <end position="557"/>
    </location>
</feature>
<keyword evidence="8" id="KW-0503">Monooxygenase</keyword>
<dbReference type="PANTHER" id="PTHR43429">
    <property type="entry name" value="PYRIDINE NUCLEOTIDE-DISULFIDE OXIDOREDUCTASE DOMAIN-CONTAINING"/>
    <property type="match status" value="1"/>
</dbReference>
<dbReference type="AlphaFoldDB" id="A0A8A7KHD0"/>
<evidence type="ECO:0000259" key="7">
    <source>
        <dbReference type="PROSITE" id="PS50206"/>
    </source>
</evidence>
<evidence type="ECO:0000256" key="4">
    <source>
        <dbReference type="ARBA" id="ARBA00022827"/>
    </source>
</evidence>
<dbReference type="PRINTS" id="PR00368">
    <property type="entry name" value="FADPNR"/>
</dbReference>
<organism evidence="8 9">
    <name type="scientific">Iocasia fonsfrigidae</name>
    <dbReference type="NCBI Taxonomy" id="2682810"/>
    <lineage>
        <taxon>Bacteria</taxon>
        <taxon>Bacillati</taxon>
        <taxon>Bacillota</taxon>
        <taxon>Clostridia</taxon>
        <taxon>Halanaerobiales</taxon>
        <taxon>Halanaerobiaceae</taxon>
        <taxon>Iocasia</taxon>
    </lineage>
</organism>
<keyword evidence="6" id="KW-0676">Redox-active center</keyword>
<proteinExistence type="inferred from homology"/>
<dbReference type="SUPFAM" id="SSF52821">
    <property type="entry name" value="Rhodanese/Cell cycle control phosphatase"/>
    <property type="match status" value="1"/>
</dbReference>
<dbReference type="PRINTS" id="PR00411">
    <property type="entry name" value="PNDRDTASEI"/>
</dbReference>
<dbReference type="InterPro" id="IPR023753">
    <property type="entry name" value="FAD/NAD-binding_dom"/>
</dbReference>
<dbReference type="InterPro" id="IPR036873">
    <property type="entry name" value="Rhodanese-like_dom_sf"/>
</dbReference>
<dbReference type="PROSITE" id="PS50206">
    <property type="entry name" value="RHODANESE_3"/>
    <property type="match status" value="1"/>
</dbReference>
<dbReference type="InterPro" id="IPR016156">
    <property type="entry name" value="FAD/NAD-linked_Rdtase_dimer_sf"/>
</dbReference>
<evidence type="ECO:0000313" key="8">
    <source>
        <dbReference type="EMBL" id="QTL98939.1"/>
    </source>
</evidence>
<evidence type="ECO:0000256" key="5">
    <source>
        <dbReference type="ARBA" id="ARBA00023002"/>
    </source>
</evidence>
<dbReference type="Gene3D" id="3.50.50.60">
    <property type="entry name" value="FAD/NAD(P)-binding domain"/>
    <property type="match status" value="2"/>
</dbReference>
<dbReference type="EMBL" id="CP046640">
    <property type="protein sequence ID" value="QTL98939.1"/>
    <property type="molecule type" value="Genomic_DNA"/>
</dbReference>
<dbReference type="InterPro" id="IPR001763">
    <property type="entry name" value="Rhodanese-like_dom"/>
</dbReference>
<protein>
    <submittedName>
        <fullName evidence="8">SidA/IucD/PvdA family monooxygenase</fullName>
    </submittedName>
</protein>
<dbReference type="Proteomes" id="UP000665020">
    <property type="component" value="Chromosome"/>
</dbReference>
<keyword evidence="5" id="KW-0560">Oxidoreductase</keyword>
<dbReference type="Pfam" id="PF02852">
    <property type="entry name" value="Pyr_redox_dim"/>
    <property type="match status" value="1"/>
</dbReference>
<accession>A0A8A7KHD0</accession>
<dbReference type="InterPro" id="IPR004099">
    <property type="entry name" value="Pyr_nucl-diS_OxRdtase_dimer"/>
</dbReference>
<keyword evidence="9" id="KW-1185">Reference proteome</keyword>
<dbReference type="GO" id="GO:0004497">
    <property type="term" value="F:monooxygenase activity"/>
    <property type="evidence" value="ECO:0007669"/>
    <property type="project" value="UniProtKB-KW"/>
</dbReference>
<dbReference type="Pfam" id="PF07992">
    <property type="entry name" value="Pyr_redox_2"/>
    <property type="match status" value="1"/>
</dbReference>
<evidence type="ECO:0000256" key="1">
    <source>
        <dbReference type="ARBA" id="ARBA00001974"/>
    </source>
</evidence>
<comment type="similarity">
    <text evidence="2">Belongs to the class-III pyridine nucleotide-disulfide oxidoreductase family.</text>
</comment>
<dbReference type="KEGG" id="ifn:GM661_13695"/>
<dbReference type="InterPro" id="IPR050260">
    <property type="entry name" value="FAD-bd_OxRdtase"/>
</dbReference>
<name>A0A8A7KHD0_9FIRM</name>
<evidence type="ECO:0000313" key="9">
    <source>
        <dbReference type="Proteomes" id="UP000665020"/>
    </source>
</evidence>
<comment type="cofactor">
    <cofactor evidence="1">
        <name>FAD</name>
        <dbReference type="ChEBI" id="CHEBI:57692"/>
    </cofactor>
</comment>
<keyword evidence="4" id="KW-0274">FAD</keyword>
<dbReference type="Gene3D" id="3.40.250.10">
    <property type="entry name" value="Rhodanese-like domain"/>
    <property type="match status" value="1"/>
</dbReference>
<dbReference type="SUPFAM" id="SSF51905">
    <property type="entry name" value="FAD/NAD(P)-binding domain"/>
    <property type="match status" value="1"/>
</dbReference>
<sequence>MANRILVVGGVAGGASVAARARRLDESAEVIMFERGHNVSFSNCALPFHLSGIVEKSEDLVLICPETFKKRYNIEARTRNEVTKIKRDEKKVVVKNLETGEEYEEKYDKLVLSPGANPILPASIEGIDSKNVFTVRNVQDISKLNNYIKDNNINDIAVVGGGFIGIEVAENLHLAGKDVSLIEALDQVMSPFDYDMAQILHKELYDKGVNLILNDAVKKIDQEYIELESSKRVKAEAVVMAVGVSPETKLAEEAGLEIGETGGIKVDHNYRTSDKDIYAVGDAIEVFCSITKNKTRLPLAGPAQRQARAAADHINSIPHSNKGIIGSSVVKIFDLNAASTGINEKTARKAGIPYDFVYIIPSDIVGLMPDSNPLYFKLIYEYPSGKILGAQAIGKGDVAKRIDVAATLIRMGGTLEDLKELELCYAPLFSTARDVVNQAALVGLNILHGQFEQVPVTKVRELVENDAFIVDVREEDEYKAGHLKNAVNIPLSELRDRAGEIPEDEPVYLHCRSAQRSYNAIMALQGMGYDNVCNISGSFLGICCYEFYQDQVTGREKIVTEYNFN</sequence>
<dbReference type="Pfam" id="PF00581">
    <property type="entry name" value="Rhodanese"/>
    <property type="match status" value="1"/>
</dbReference>